<evidence type="ECO:0000259" key="5">
    <source>
        <dbReference type="Pfam" id="PF13302"/>
    </source>
</evidence>
<comment type="similarity">
    <text evidence="3">Belongs to the acetyltransferase family. RimJ subfamily.</text>
</comment>
<evidence type="ECO:0000256" key="2">
    <source>
        <dbReference type="ARBA" id="ARBA00023315"/>
    </source>
</evidence>
<dbReference type="InterPro" id="IPR051531">
    <property type="entry name" value="N-acetyltransferase"/>
</dbReference>
<organism evidence="6 7">
    <name type="scientific">Phyllosticta citribraziliensis</name>
    <dbReference type="NCBI Taxonomy" id="989973"/>
    <lineage>
        <taxon>Eukaryota</taxon>
        <taxon>Fungi</taxon>
        <taxon>Dikarya</taxon>
        <taxon>Ascomycota</taxon>
        <taxon>Pezizomycotina</taxon>
        <taxon>Dothideomycetes</taxon>
        <taxon>Dothideomycetes incertae sedis</taxon>
        <taxon>Botryosphaeriales</taxon>
        <taxon>Phyllostictaceae</taxon>
        <taxon>Phyllosticta</taxon>
    </lineage>
</organism>
<evidence type="ECO:0000256" key="4">
    <source>
        <dbReference type="SAM" id="MobiDB-lite"/>
    </source>
</evidence>
<dbReference type="EMBL" id="JBBPEH010000015">
    <property type="protein sequence ID" value="KAK7529964.1"/>
    <property type="molecule type" value="Genomic_DNA"/>
</dbReference>
<proteinExistence type="inferred from homology"/>
<evidence type="ECO:0000313" key="6">
    <source>
        <dbReference type="EMBL" id="KAK7529964.1"/>
    </source>
</evidence>
<sequence length="674" mass="72704">MGSPFMQDSPSDFLDPTDNPDAQNGTTTNAHAANGHVAPRGRNSPWRHLEDPHTGLPESGDFFEWINLIAYAESLGSSPAKGNQSASARSQELDNTLPNSSHAENVDDEQWDAFMNFEFSSPTGAGNTPPHAVDARYRYDSVQSNIEEPASPREGVDIADGHDSERSKILASANGPADSDAQAIMTDAARRNLLAAKFDFVDNFDDAEWRDFMEVATVDWSELDEVPADGNAQTNGNTESNDHNPMTNGDLPTDGTVLANGDNLQQDDEALAERSLSAEWNRLLADYDALENPHLTGNDSPLGGGSVPGNGGDTVVNGDQVMTDDIFAENPHFSVNNNPLEVVTHPVNGTNTMANGDHLDDNSPAHLYLPETNSFLRGGSSGNGEDAVLHGNYLMADDSVLANLYFPETDSFPGGGTVPGTGEDTFFNGNHLMVDANDLTNLHLPETDNFLGGGSPGNGEDAVLHGDHLMADANLTNGVHLQTADENVSANGILENTHVSAYDFDATDGFFSPMNTPSPTNGTNDNSRGNTLNFAITSCQQHERNALLSGIGVKPGYNVRNRSAKLSFWIAEPYWGRGIAKSAVGIFLRALFSRTLGLSRVTAYTLRRETASGWQGNFPARRVLWRNGFKREGCLIKSVFKFGEWWDQEVWAVLREDVLPEPNMTGAVSGGPVH</sequence>
<dbReference type="Pfam" id="PF13302">
    <property type="entry name" value="Acetyltransf_3"/>
    <property type="match status" value="1"/>
</dbReference>
<dbReference type="InterPro" id="IPR000182">
    <property type="entry name" value="GNAT_dom"/>
</dbReference>
<dbReference type="InterPro" id="IPR016181">
    <property type="entry name" value="Acyl_CoA_acyltransferase"/>
</dbReference>
<evidence type="ECO:0000256" key="3">
    <source>
        <dbReference type="ARBA" id="ARBA00038502"/>
    </source>
</evidence>
<dbReference type="SUPFAM" id="SSF55729">
    <property type="entry name" value="Acyl-CoA N-acyltransferases (Nat)"/>
    <property type="match status" value="1"/>
</dbReference>
<feature type="domain" description="N-acetyltransferase" evidence="5">
    <location>
        <begin position="524"/>
        <end position="612"/>
    </location>
</feature>
<feature type="compositionally biased region" description="Polar residues" evidence="4">
    <location>
        <begin position="231"/>
        <end position="247"/>
    </location>
</feature>
<dbReference type="Gene3D" id="3.40.630.30">
    <property type="match status" value="1"/>
</dbReference>
<evidence type="ECO:0000256" key="1">
    <source>
        <dbReference type="ARBA" id="ARBA00022679"/>
    </source>
</evidence>
<comment type="caution">
    <text evidence="6">The sequence shown here is derived from an EMBL/GenBank/DDBJ whole genome shotgun (WGS) entry which is preliminary data.</text>
</comment>
<keyword evidence="2" id="KW-0012">Acyltransferase</keyword>
<feature type="region of interest" description="Disordered" evidence="4">
    <location>
        <begin position="1"/>
        <end position="55"/>
    </location>
</feature>
<dbReference type="RefSeq" id="XP_066650330.1">
    <property type="nucleotide sequence ID" value="XM_066803870.1"/>
</dbReference>
<feature type="compositionally biased region" description="Polar residues" evidence="4">
    <location>
        <begin position="1"/>
        <end position="10"/>
    </location>
</feature>
<dbReference type="GeneID" id="92036776"/>
<dbReference type="PANTHER" id="PTHR43792">
    <property type="entry name" value="GNAT FAMILY, PUTATIVE (AFU_ORTHOLOGUE AFUA_3G00765)-RELATED-RELATED"/>
    <property type="match status" value="1"/>
</dbReference>
<evidence type="ECO:0000313" key="7">
    <source>
        <dbReference type="Proteomes" id="UP001360953"/>
    </source>
</evidence>
<gene>
    <name evidence="6" type="ORF">J3D65DRAFT_688715</name>
</gene>
<feature type="region of interest" description="Disordered" evidence="4">
    <location>
        <begin position="76"/>
        <end position="103"/>
    </location>
</feature>
<protein>
    <recommendedName>
        <fullName evidence="5">N-acetyltransferase domain-containing protein</fullName>
    </recommendedName>
</protein>
<feature type="compositionally biased region" description="Polar residues" evidence="4">
    <location>
        <begin position="20"/>
        <end position="31"/>
    </location>
</feature>
<dbReference type="PANTHER" id="PTHR43792:SF8">
    <property type="entry name" value="[RIBOSOMAL PROTEIN US5]-ALANINE N-ACETYLTRANSFERASE"/>
    <property type="match status" value="1"/>
</dbReference>
<feature type="region of interest" description="Disordered" evidence="4">
    <location>
        <begin position="225"/>
        <end position="261"/>
    </location>
</feature>
<reference evidence="6 7" key="1">
    <citation type="submission" date="2024-04" db="EMBL/GenBank/DDBJ databases">
        <title>Phyllosticta paracitricarpa is synonymous to the EU quarantine fungus P. citricarpa based on phylogenomic analyses.</title>
        <authorList>
            <consortium name="Lawrence Berkeley National Laboratory"/>
            <person name="Van ingen-buijs V.A."/>
            <person name="Van westerhoven A.C."/>
            <person name="Haridas S."/>
            <person name="Skiadas P."/>
            <person name="Martin F."/>
            <person name="Groenewald J.Z."/>
            <person name="Crous P.W."/>
            <person name="Seidl M.F."/>
        </authorList>
    </citation>
    <scope>NUCLEOTIDE SEQUENCE [LARGE SCALE GENOMIC DNA]</scope>
    <source>
        <strain evidence="6 7">CPC 17464</strain>
    </source>
</reference>
<dbReference type="Proteomes" id="UP001360953">
    <property type="component" value="Unassembled WGS sequence"/>
</dbReference>
<accession>A0ABR1L411</accession>
<keyword evidence="1" id="KW-0808">Transferase</keyword>
<name>A0ABR1L411_9PEZI</name>
<keyword evidence="7" id="KW-1185">Reference proteome</keyword>